<dbReference type="RefSeq" id="WP_103873708.1">
    <property type="nucleotide sequence ID" value="NZ_FNUY01000007.1"/>
</dbReference>
<sequence length="170" mass="18870">MPPDPHGDARNKSAEGLSTLERLKVRLLHVYFRIVRGLTLGVRIAVLNDRGEVFLVRHTYTPGWHLPGGGVEVGETLEEALAKELREEALISLTGPAQFQGIFFNRGVSRRDHIALYIVRDFAVDGVKQPDREIAQAGFFPLAALPEGLTPATRRRLDEIVQGKPPSADW</sequence>
<dbReference type="SUPFAM" id="SSF55811">
    <property type="entry name" value="Nudix"/>
    <property type="match status" value="1"/>
</dbReference>
<dbReference type="InterPro" id="IPR020476">
    <property type="entry name" value="Nudix_hydrolase"/>
</dbReference>
<evidence type="ECO:0000259" key="3">
    <source>
        <dbReference type="PROSITE" id="PS51462"/>
    </source>
</evidence>
<keyword evidence="2" id="KW-0378">Hydrolase</keyword>
<comment type="cofactor">
    <cofactor evidence="1">
        <name>Mg(2+)</name>
        <dbReference type="ChEBI" id="CHEBI:18420"/>
    </cofactor>
</comment>
<evidence type="ECO:0000313" key="5">
    <source>
        <dbReference type="Proteomes" id="UP000236743"/>
    </source>
</evidence>
<dbReference type="GO" id="GO:0016787">
    <property type="term" value="F:hydrolase activity"/>
    <property type="evidence" value="ECO:0007669"/>
    <property type="project" value="UniProtKB-KW"/>
</dbReference>
<reference evidence="4 5" key="1">
    <citation type="submission" date="2016-10" db="EMBL/GenBank/DDBJ databases">
        <authorList>
            <person name="de Groot N.N."/>
        </authorList>
    </citation>
    <scope>NUCLEOTIDE SEQUENCE [LARGE SCALE GENOMIC DNA]</scope>
    <source>
        <strain evidence="4 5">DSM 26656</strain>
    </source>
</reference>
<gene>
    <name evidence="4" type="ORF">SAMN04488115_10797</name>
</gene>
<dbReference type="PROSITE" id="PS51462">
    <property type="entry name" value="NUDIX"/>
    <property type="match status" value="1"/>
</dbReference>
<dbReference type="OrthoDB" id="9800065at2"/>
<dbReference type="Proteomes" id="UP000236743">
    <property type="component" value="Unassembled WGS sequence"/>
</dbReference>
<feature type="domain" description="Nudix hydrolase" evidence="3">
    <location>
        <begin position="37"/>
        <end position="163"/>
    </location>
</feature>
<dbReference type="PANTHER" id="PTHR43046:SF16">
    <property type="entry name" value="ADP-RIBOSE PYROPHOSPHATASE YJHB-RELATED"/>
    <property type="match status" value="1"/>
</dbReference>
<accession>A0A1H6BCX4</accession>
<dbReference type="InterPro" id="IPR000086">
    <property type="entry name" value="NUDIX_hydrolase_dom"/>
</dbReference>
<dbReference type="PRINTS" id="PR00502">
    <property type="entry name" value="NUDIXFAMILY"/>
</dbReference>
<name>A0A1H6BCX4_9HYPH</name>
<proteinExistence type="predicted"/>
<organism evidence="4 5">
    <name type="scientific">Bosea lathyri</name>
    <dbReference type="NCBI Taxonomy" id="1036778"/>
    <lineage>
        <taxon>Bacteria</taxon>
        <taxon>Pseudomonadati</taxon>
        <taxon>Pseudomonadota</taxon>
        <taxon>Alphaproteobacteria</taxon>
        <taxon>Hyphomicrobiales</taxon>
        <taxon>Boseaceae</taxon>
        <taxon>Bosea</taxon>
    </lineage>
</organism>
<dbReference type="PANTHER" id="PTHR43046">
    <property type="entry name" value="GDP-MANNOSE MANNOSYL HYDROLASE"/>
    <property type="match status" value="1"/>
</dbReference>
<evidence type="ECO:0000256" key="2">
    <source>
        <dbReference type="ARBA" id="ARBA00022801"/>
    </source>
</evidence>
<dbReference type="AlphaFoldDB" id="A0A1H6BCX4"/>
<protein>
    <submittedName>
        <fullName evidence="4">ADP-ribose pyrophosphatase YjhB, NUDIX family</fullName>
    </submittedName>
</protein>
<dbReference type="Pfam" id="PF00293">
    <property type="entry name" value="NUDIX"/>
    <property type="match status" value="1"/>
</dbReference>
<dbReference type="InterPro" id="IPR015797">
    <property type="entry name" value="NUDIX_hydrolase-like_dom_sf"/>
</dbReference>
<dbReference type="EMBL" id="FNUY01000007">
    <property type="protein sequence ID" value="SEG58215.1"/>
    <property type="molecule type" value="Genomic_DNA"/>
</dbReference>
<dbReference type="CDD" id="cd04680">
    <property type="entry name" value="NUDIX_Hydrolase"/>
    <property type="match status" value="1"/>
</dbReference>
<keyword evidence="5" id="KW-1185">Reference proteome</keyword>
<dbReference type="Gene3D" id="3.90.79.10">
    <property type="entry name" value="Nucleoside Triphosphate Pyrophosphohydrolase"/>
    <property type="match status" value="1"/>
</dbReference>
<evidence type="ECO:0000256" key="1">
    <source>
        <dbReference type="ARBA" id="ARBA00001946"/>
    </source>
</evidence>
<evidence type="ECO:0000313" key="4">
    <source>
        <dbReference type="EMBL" id="SEG58215.1"/>
    </source>
</evidence>